<dbReference type="RefSeq" id="WP_185271670.1">
    <property type="nucleotide sequence ID" value="NZ_CP055156.1"/>
</dbReference>
<dbReference type="KEGG" id="aswu:HUW51_21575"/>
<evidence type="ECO:0000259" key="4">
    <source>
        <dbReference type="Pfam" id="PF00588"/>
    </source>
</evidence>
<feature type="domain" description="MRM3-like substrate binding" evidence="5">
    <location>
        <begin position="7"/>
        <end position="72"/>
    </location>
</feature>
<organism evidence="6 7">
    <name type="scientific">Adhaeribacter swui</name>
    <dbReference type="NCBI Taxonomy" id="2086471"/>
    <lineage>
        <taxon>Bacteria</taxon>
        <taxon>Pseudomonadati</taxon>
        <taxon>Bacteroidota</taxon>
        <taxon>Cytophagia</taxon>
        <taxon>Cytophagales</taxon>
        <taxon>Hymenobacteraceae</taxon>
        <taxon>Adhaeribacter</taxon>
    </lineage>
</organism>
<dbReference type="GO" id="GO:0003723">
    <property type="term" value="F:RNA binding"/>
    <property type="evidence" value="ECO:0007669"/>
    <property type="project" value="InterPro"/>
</dbReference>
<dbReference type="PANTHER" id="PTHR43191">
    <property type="entry name" value="RRNA METHYLTRANSFERASE 3"/>
    <property type="match status" value="1"/>
</dbReference>
<name>A0A7G7GDE5_9BACT</name>
<dbReference type="AlphaFoldDB" id="A0A7G7GDE5"/>
<dbReference type="Pfam" id="PF00588">
    <property type="entry name" value="SpoU_methylase"/>
    <property type="match status" value="1"/>
</dbReference>
<evidence type="ECO:0000313" key="7">
    <source>
        <dbReference type="Proteomes" id="UP000515237"/>
    </source>
</evidence>
<keyword evidence="3 6" id="KW-0808">Transferase</keyword>
<accession>A0A7G7GDE5</accession>
<evidence type="ECO:0000256" key="3">
    <source>
        <dbReference type="ARBA" id="ARBA00022679"/>
    </source>
</evidence>
<dbReference type="PANTHER" id="PTHR43191:SF2">
    <property type="entry name" value="RRNA METHYLTRANSFERASE 3, MITOCHONDRIAL"/>
    <property type="match status" value="1"/>
</dbReference>
<dbReference type="CDD" id="cd18109">
    <property type="entry name" value="SpoU-like_RNA-MTase"/>
    <property type="match status" value="1"/>
</dbReference>
<evidence type="ECO:0000256" key="2">
    <source>
        <dbReference type="ARBA" id="ARBA00022603"/>
    </source>
</evidence>
<dbReference type="GO" id="GO:0032259">
    <property type="term" value="P:methylation"/>
    <property type="evidence" value="ECO:0007669"/>
    <property type="project" value="UniProtKB-KW"/>
</dbReference>
<dbReference type="InterPro" id="IPR029026">
    <property type="entry name" value="tRNA_m1G_MTases_N"/>
</dbReference>
<dbReference type="SUPFAM" id="SSF55315">
    <property type="entry name" value="L30e-like"/>
    <property type="match status" value="1"/>
</dbReference>
<protein>
    <submittedName>
        <fullName evidence="6">RNA methyltransferase</fullName>
    </submittedName>
</protein>
<comment type="similarity">
    <text evidence="1">Belongs to the class IV-like SAM-binding methyltransferase superfamily. RNA methyltransferase TrmH family.</text>
</comment>
<evidence type="ECO:0000259" key="5">
    <source>
        <dbReference type="Pfam" id="PF22435"/>
    </source>
</evidence>
<reference evidence="6 7" key="1">
    <citation type="journal article" date="2018" name="Int. J. Syst. Evol. Microbiol.">
        <title>Adhaeribacter swui sp. nov., isolated from wet mud.</title>
        <authorList>
            <person name="Kim D.U."/>
            <person name="Kim K.W."/>
            <person name="Kang M.S."/>
            <person name="Kim J.Y."/>
            <person name="Jang J.H."/>
            <person name="Kim M.K."/>
        </authorList>
    </citation>
    <scope>NUCLEOTIDE SEQUENCE [LARGE SCALE GENOMIC DNA]</scope>
    <source>
        <strain evidence="6 7">KCTC 52873</strain>
    </source>
</reference>
<dbReference type="EMBL" id="CP055156">
    <property type="protein sequence ID" value="QNF35179.1"/>
    <property type="molecule type" value="Genomic_DNA"/>
</dbReference>
<proteinExistence type="inferred from homology"/>
<dbReference type="InterPro" id="IPR001537">
    <property type="entry name" value="SpoU_MeTrfase"/>
</dbReference>
<dbReference type="GO" id="GO:0006396">
    <property type="term" value="P:RNA processing"/>
    <property type="evidence" value="ECO:0007669"/>
    <property type="project" value="InterPro"/>
</dbReference>
<dbReference type="Pfam" id="PF22435">
    <property type="entry name" value="MRM3-like_sub_bind"/>
    <property type="match status" value="1"/>
</dbReference>
<dbReference type="InterPro" id="IPR029028">
    <property type="entry name" value="Alpha/beta_knot_MTases"/>
</dbReference>
<sequence>MLSKAVLKYINSLQVKKYRHLHQAFLVEGAKSVKELLQSDFTIEKLFITEEFFRKSTEINFKNFSYELITEEDLTKAGTFASNNAALAIARMKDPGFFKPDRSELTLVLDDIRDPGNLGTIIRLADWYGVRSLVCSDSCADFYNPKVIAATMGSFTRVKLFYVDLVSFLSDLPADIAIYGASLHGENIHRLNLQPSGLLIMGNEAHGIRPEVEKFMHHLIKIPKFGGAESLNVANATGIILDNFFRNQHEV</sequence>
<dbReference type="InterPro" id="IPR029064">
    <property type="entry name" value="Ribosomal_eL30-like_sf"/>
</dbReference>
<dbReference type="GO" id="GO:0008173">
    <property type="term" value="F:RNA methyltransferase activity"/>
    <property type="evidence" value="ECO:0007669"/>
    <property type="project" value="InterPro"/>
</dbReference>
<dbReference type="Gene3D" id="3.30.1330.30">
    <property type="match status" value="1"/>
</dbReference>
<keyword evidence="2 6" id="KW-0489">Methyltransferase</keyword>
<dbReference type="SUPFAM" id="SSF75217">
    <property type="entry name" value="alpha/beta knot"/>
    <property type="match status" value="1"/>
</dbReference>
<dbReference type="InterPro" id="IPR053888">
    <property type="entry name" value="MRM3-like_sub_bind"/>
</dbReference>
<keyword evidence="7" id="KW-1185">Reference proteome</keyword>
<evidence type="ECO:0000256" key="1">
    <source>
        <dbReference type="ARBA" id="ARBA00007228"/>
    </source>
</evidence>
<dbReference type="InterPro" id="IPR051259">
    <property type="entry name" value="rRNA_Methyltransferase"/>
</dbReference>
<dbReference type="Gene3D" id="3.40.1280.10">
    <property type="match status" value="1"/>
</dbReference>
<dbReference type="Proteomes" id="UP000515237">
    <property type="component" value="Chromosome"/>
</dbReference>
<feature type="domain" description="tRNA/rRNA methyltransferase SpoU type" evidence="4">
    <location>
        <begin position="105"/>
        <end position="241"/>
    </location>
</feature>
<evidence type="ECO:0000313" key="6">
    <source>
        <dbReference type="EMBL" id="QNF35179.1"/>
    </source>
</evidence>
<gene>
    <name evidence="6" type="ORF">HUW51_21575</name>
</gene>